<dbReference type="PROSITE" id="PS50222">
    <property type="entry name" value="EF_HAND_2"/>
    <property type="match status" value="3"/>
</dbReference>
<dbReference type="Pfam" id="PF13499">
    <property type="entry name" value="EF-hand_7"/>
    <property type="match status" value="1"/>
</dbReference>
<dbReference type="EMBL" id="BQXS01012607">
    <property type="protein sequence ID" value="GKT25708.1"/>
    <property type="molecule type" value="Genomic_DNA"/>
</dbReference>
<gene>
    <name evidence="3" type="ORF">ADUPG1_013119</name>
</gene>
<dbReference type="PROSITE" id="PS00018">
    <property type="entry name" value="EF_HAND_1"/>
    <property type="match status" value="2"/>
</dbReference>
<feature type="domain" description="EF-hand" evidence="2">
    <location>
        <begin position="141"/>
        <end position="169"/>
    </location>
</feature>
<dbReference type="InterPro" id="IPR018247">
    <property type="entry name" value="EF_Hand_1_Ca_BS"/>
</dbReference>
<name>A0ABQ5K608_9EUKA</name>
<dbReference type="SUPFAM" id="SSF47473">
    <property type="entry name" value="EF-hand"/>
    <property type="match status" value="1"/>
</dbReference>
<accession>A0ABQ5K608</accession>
<keyword evidence="1" id="KW-0106">Calcium</keyword>
<evidence type="ECO:0000313" key="4">
    <source>
        <dbReference type="Proteomes" id="UP001057375"/>
    </source>
</evidence>
<dbReference type="InterPro" id="IPR011992">
    <property type="entry name" value="EF-hand-dom_pair"/>
</dbReference>
<dbReference type="Gene3D" id="1.10.238.10">
    <property type="entry name" value="EF-hand"/>
    <property type="match status" value="1"/>
</dbReference>
<dbReference type="InterPro" id="IPR002048">
    <property type="entry name" value="EF_hand_dom"/>
</dbReference>
<comment type="caution">
    <text evidence="3">The sequence shown here is derived from an EMBL/GenBank/DDBJ whole genome shotgun (WGS) entry which is preliminary data.</text>
</comment>
<feature type="domain" description="EF-hand" evidence="2">
    <location>
        <begin position="99"/>
        <end position="134"/>
    </location>
</feature>
<proteinExistence type="predicted"/>
<dbReference type="SMART" id="SM00054">
    <property type="entry name" value="EFh"/>
    <property type="match status" value="3"/>
</dbReference>
<reference evidence="3" key="1">
    <citation type="submission" date="2022-03" db="EMBL/GenBank/DDBJ databases">
        <title>Draft genome sequence of Aduncisulcus paluster, a free-living microaerophilic Fornicata.</title>
        <authorList>
            <person name="Yuyama I."/>
            <person name="Kume K."/>
            <person name="Tamura T."/>
            <person name="Inagaki Y."/>
            <person name="Hashimoto T."/>
        </authorList>
    </citation>
    <scope>NUCLEOTIDE SEQUENCE</scope>
    <source>
        <strain evidence="3">NY0171</strain>
    </source>
</reference>
<sequence>MPIPEGLLRAGFMSEIEALFDEVDTEKKGIVDLSLDSQSRTLQAALDLDDDDYALLMSWITYFDKNEDGVFDKNELAELIAVFSFLSELQSTPRTNYKKIDVICDWLFQLIDCDKSGTIEFKEIKFLLSTLHKLTGKLELDFFDEIDTDGSGTIEFDEFKELIKGVFLPK</sequence>
<dbReference type="CDD" id="cd00051">
    <property type="entry name" value="EFh"/>
    <property type="match status" value="1"/>
</dbReference>
<protein>
    <recommendedName>
        <fullName evidence="2">EF-hand domain-containing protein</fullName>
    </recommendedName>
</protein>
<organism evidence="3 4">
    <name type="scientific">Aduncisulcus paluster</name>
    <dbReference type="NCBI Taxonomy" id="2918883"/>
    <lineage>
        <taxon>Eukaryota</taxon>
        <taxon>Metamonada</taxon>
        <taxon>Carpediemonas-like organisms</taxon>
        <taxon>Aduncisulcus</taxon>
    </lineage>
</organism>
<dbReference type="Proteomes" id="UP001057375">
    <property type="component" value="Unassembled WGS sequence"/>
</dbReference>
<keyword evidence="4" id="KW-1185">Reference proteome</keyword>
<feature type="domain" description="EF-hand" evidence="2">
    <location>
        <begin position="51"/>
        <end position="86"/>
    </location>
</feature>
<evidence type="ECO:0000313" key="3">
    <source>
        <dbReference type="EMBL" id="GKT25708.1"/>
    </source>
</evidence>
<evidence type="ECO:0000256" key="1">
    <source>
        <dbReference type="ARBA" id="ARBA00022837"/>
    </source>
</evidence>
<evidence type="ECO:0000259" key="2">
    <source>
        <dbReference type="PROSITE" id="PS50222"/>
    </source>
</evidence>